<dbReference type="InterPro" id="IPR050351">
    <property type="entry name" value="BphY/WalK/GraS-like"/>
</dbReference>
<dbReference type="AlphaFoldDB" id="A0A6J4PS80"/>
<dbReference type="InterPro" id="IPR036097">
    <property type="entry name" value="HisK_dim/P_sf"/>
</dbReference>
<dbReference type="SUPFAM" id="SSF55781">
    <property type="entry name" value="GAF domain-like"/>
    <property type="match status" value="1"/>
</dbReference>
<evidence type="ECO:0000256" key="11">
    <source>
        <dbReference type="ARBA" id="ARBA00022989"/>
    </source>
</evidence>
<feature type="transmembrane region" description="Helical" evidence="16">
    <location>
        <begin position="89"/>
        <end position="110"/>
    </location>
</feature>
<dbReference type="GO" id="GO:0007234">
    <property type="term" value="P:osmosensory signaling via phosphorelay pathway"/>
    <property type="evidence" value="ECO:0007669"/>
    <property type="project" value="TreeGrafter"/>
</dbReference>
<sequence length="543" mass="60185">MAGVLKKGLRSRLVSYGVAVAAVGLALLIKLLLDPLLEEETPFLVFFVAVMIAAYFGGLGPGLLAITLATLIAWYFFLSPFYSFRIDSFGHGLRLAVFVLEGALIGSLAAMMRSAKERTEELHTRQVRQASLRADASAALAESGTLRSVLQRCTEAMVRHLDVAFARIWTLNEEEGVLELQASAGMYTHIDGPHGRVPVGELKIGLIAQERRPHLTNTVTSDPRVSDKEWARREGMVAFAGYPLVVEDRLVGVMAMFTREELSEDTLEALGSIADVIAQGIERKRAEEEIRVLNEQLEQRVRQRTAQLEEANKELESFSYSVSHDLRAPLRHVDGFARLLQERASAVLDETSRRHLSVIVKSTNRAGNLIDDLLAFSRMGRAEIRRSDVDMNRIAEEALDDLKLETEGRNTSWKIGDLPEVQGDPSMLRVVMANLLSNAVKYTSTREQAVIEVGSNAEGDEAIFYVSDNGVGFDIEYVDKLFGVFQRLHRAEEFEGTGIGLATVRRIVHRHGGRVWAEGVVGRGATFSFTLPLDKRRNHGETG</sequence>
<dbReference type="InterPro" id="IPR003018">
    <property type="entry name" value="GAF"/>
</dbReference>
<dbReference type="PANTHER" id="PTHR42878:SF15">
    <property type="entry name" value="BACTERIOPHYTOCHROME"/>
    <property type="match status" value="1"/>
</dbReference>
<dbReference type="InterPro" id="IPR036890">
    <property type="entry name" value="HATPase_C_sf"/>
</dbReference>
<dbReference type="InterPro" id="IPR003661">
    <property type="entry name" value="HisK_dim/P_dom"/>
</dbReference>
<evidence type="ECO:0000256" key="2">
    <source>
        <dbReference type="ARBA" id="ARBA00004141"/>
    </source>
</evidence>
<evidence type="ECO:0000256" key="7">
    <source>
        <dbReference type="ARBA" id="ARBA00022692"/>
    </source>
</evidence>
<dbReference type="GO" id="GO:0030295">
    <property type="term" value="F:protein kinase activator activity"/>
    <property type="evidence" value="ECO:0007669"/>
    <property type="project" value="TreeGrafter"/>
</dbReference>
<dbReference type="FunFam" id="1.10.287.130:FF:000070">
    <property type="entry name" value="Histidine kinase sensor protein"/>
    <property type="match status" value="1"/>
</dbReference>
<dbReference type="PANTHER" id="PTHR42878">
    <property type="entry name" value="TWO-COMPONENT HISTIDINE KINASE"/>
    <property type="match status" value="1"/>
</dbReference>
<evidence type="ECO:0000256" key="15">
    <source>
        <dbReference type="SAM" id="Coils"/>
    </source>
</evidence>
<keyword evidence="13 16" id="KW-0472">Membrane</keyword>
<dbReference type="Pfam" id="PF02518">
    <property type="entry name" value="HATPase_c"/>
    <property type="match status" value="1"/>
</dbReference>
<evidence type="ECO:0000256" key="6">
    <source>
        <dbReference type="ARBA" id="ARBA00022679"/>
    </source>
</evidence>
<dbReference type="Gene3D" id="1.10.287.130">
    <property type="match status" value="1"/>
</dbReference>
<evidence type="ECO:0000256" key="14">
    <source>
        <dbReference type="ARBA" id="ARBA00039401"/>
    </source>
</evidence>
<name>A0A6J4PS80_9ACTN</name>
<dbReference type="GO" id="GO:0000156">
    <property type="term" value="F:phosphorelay response regulator activity"/>
    <property type="evidence" value="ECO:0007669"/>
    <property type="project" value="TreeGrafter"/>
</dbReference>
<dbReference type="SUPFAM" id="SSF47384">
    <property type="entry name" value="Homodimeric domain of signal transducing histidine kinase"/>
    <property type="match status" value="1"/>
</dbReference>
<dbReference type="GO" id="GO:0005886">
    <property type="term" value="C:plasma membrane"/>
    <property type="evidence" value="ECO:0007669"/>
    <property type="project" value="UniProtKB-SubCell"/>
</dbReference>
<dbReference type="SMART" id="SM00065">
    <property type="entry name" value="GAF"/>
    <property type="match status" value="1"/>
</dbReference>
<dbReference type="Gene3D" id="1.20.120.620">
    <property type="entry name" value="Backbone structure of the membrane domain of e. Coli histidine kinase receptor kdpd"/>
    <property type="match status" value="1"/>
</dbReference>
<evidence type="ECO:0000256" key="16">
    <source>
        <dbReference type="SAM" id="Phobius"/>
    </source>
</evidence>
<dbReference type="Pfam" id="PF00512">
    <property type="entry name" value="HisKA"/>
    <property type="match status" value="1"/>
</dbReference>
<feature type="transmembrane region" description="Helical" evidence="16">
    <location>
        <begin position="13"/>
        <end position="32"/>
    </location>
</feature>
<keyword evidence="15" id="KW-0175">Coiled coil</keyword>
<dbReference type="InterPro" id="IPR038318">
    <property type="entry name" value="KdpD_sf"/>
</dbReference>
<dbReference type="InterPro" id="IPR003594">
    <property type="entry name" value="HATPase_dom"/>
</dbReference>
<dbReference type="Pfam" id="PF13493">
    <property type="entry name" value="DUF4118"/>
    <property type="match status" value="1"/>
</dbReference>
<dbReference type="SMART" id="SM00387">
    <property type="entry name" value="HATPase_c"/>
    <property type="match status" value="1"/>
</dbReference>
<evidence type="ECO:0000313" key="18">
    <source>
        <dbReference type="EMBL" id="CAA9418133.1"/>
    </source>
</evidence>
<comment type="catalytic activity">
    <reaction evidence="1">
        <text>ATP + protein L-histidine = ADP + protein N-phospho-L-histidine.</text>
        <dbReference type="EC" id="2.7.13.3"/>
    </reaction>
</comment>
<evidence type="ECO:0000256" key="3">
    <source>
        <dbReference type="ARBA" id="ARBA00004236"/>
    </source>
</evidence>
<dbReference type="FunFam" id="3.30.565.10:FF:000006">
    <property type="entry name" value="Sensor histidine kinase WalK"/>
    <property type="match status" value="1"/>
</dbReference>
<proteinExistence type="predicted"/>
<dbReference type="PROSITE" id="PS50109">
    <property type="entry name" value="HIS_KIN"/>
    <property type="match status" value="1"/>
</dbReference>
<accession>A0A6J4PS80</accession>
<dbReference type="GO" id="GO:0000155">
    <property type="term" value="F:phosphorelay sensor kinase activity"/>
    <property type="evidence" value="ECO:0007669"/>
    <property type="project" value="InterPro"/>
</dbReference>
<gene>
    <name evidence="18" type="ORF">AVDCRST_MAG78-833</name>
</gene>
<feature type="coiled-coil region" evidence="15">
    <location>
        <begin position="283"/>
        <end position="314"/>
    </location>
</feature>
<evidence type="ECO:0000259" key="17">
    <source>
        <dbReference type="PROSITE" id="PS50109"/>
    </source>
</evidence>
<protein>
    <recommendedName>
        <fullName evidence="14">Sensor-like histidine kinase SenX3</fullName>
        <ecNumber evidence="4">2.7.13.3</ecNumber>
    </recommendedName>
</protein>
<dbReference type="Gene3D" id="3.30.450.40">
    <property type="match status" value="1"/>
</dbReference>
<evidence type="ECO:0000256" key="8">
    <source>
        <dbReference type="ARBA" id="ARBA00022741"/>
    </source>
</evidence>
<dbReference type="CDD" id="cd00082">
    <property type="entry name" value="HisKA"/>
    <property type="match status" value="1"/>
</dbReference>
<feature type="domain" description="Histidine kinase" evidence="17">
    <location>
        <begin position="321"/>
        <end position="535"/>
    </location>
</feature>
<comment type="subcellular location">
    <subcellularLocation>
        <location evidence="3">Cell membrane</location>
    </subcellularLocation>
    <subcellularLocation>
        <location evidence="2">Membrane</location>
        <topology evidence="2">Multi-pass membrane protein</topology>
    </subcellularLocation>
</comment>
<dbReference type="PRINTS" id="PR00344">
    <property type="entry name" value="BCTRLSENSOR"/>
</dbReference>
<dbReference type="GO" id="GO:0005524">
    <property type="term" value="F:ATP binding"/>
    <property type="evidence" value="ECO:0007669"/>
    <property type="project" value="UniProtKB-KW"/>
</dbReference>
<dbReference type="Gene3D" id="3.30.565.10">
    <property type="entry name" value="Histidine kinase-like ATPase, C-terminal domain"/>
    <property type="match status" value="1"/>
</dbReference>
<evidence type="ECO:0000256" key="12">
    <source>
        <dbReference type="ARBA" id="ARBA00023012"/>
    </source>
</evidence>
<dbReference type="EC" id="2.7.13.3" evidence="4"/>
<dbReference type="InterPro" id="IPR025201">
    <property type="entry name" value="KdpD_TM"/>
</dbReference>
<keyword evidence="7 16" id="KW-0812">Transmembrane</keyword>
<feature type="transmembrane region" description="Helical" evidence="16">
    <location>
        <begin position="44"/>
        <end position="77"/>
    </location>
</feature>
<organism evidence="18">
    <name type="scientific">uncultured Rubrobacteraceae bacterium</name>
    <dbReference type="NCBI Taxonomy" id="349277"/>
    <lineage>
        <taxon>Bacteria</taxon>
        <taxon>Bacillati</taxon>
        <taxon>Actinomycetota</taxon>
        <taxon>Rubrobacteria</taxon>
        <taxon>Rubrobacterales</taxon>
        <taxon>Rubrobacteraceae</taxon>
        <taxon>environmental samples</taxon>
    </lineage>
</organism>
<evidence type="ECO:0000256" key="10">
    <source>
        <dbReference type="ARBA" id="ARBA00022840"/>
    </source>
</evidence>
<dbReference type="Pfam" id="PF13185">
    <property type="entry name" value="GAF_2"/>
    <property type="match status" value="1"/>
</dbReference>
<dbReference type="SUPFAM" id="SSF55874">
    <property type="entry name" value="ATPase domain of HSP90 chaperone/DNA topoisomerase II/histidine kinase"/>
    <property type="match status" value="1"/>
</dbReference>
<keyword evidence="9" id="KW-0418">Kinase</keyword>
<keyword evidence="5" id="KW-0597">Phosphoprotein</keyword>
<dbReference type="InterPro" id="IPR029016">
    <property type="entry name" value="GAF-like_dom_sf"/>
</dbReference>
<keyword evidence="10" id="KW-0067">ATP-binding</keyword>
<evidence type="ECO:0000256" key="5">
    <source>
        <dbReference type="ARBA" id="ARBA00022553"/>
    </source>
</evidence>
<evidence type="ECO:0000256" key="1">
    <source>
        <dbReference type="ARBA" id="ARBA00000085"/>
    </source>
</evidence>
<evidence type="ECO:0000256" key="4">
    <source>
        <dbReference type="ARBA" id="ARBA00012438"/>
    </source>
</evidence>
<dbReference type="EMBL" id="CADCVB010000061">
    <property type="protein sequence ID" value="CAA9418133.1"/>
    <property type="molecule type" value="Genomic_DNA"/>
</dbReference>
<keyword evidence="8" id="KW-0547">Nucleotide-binding</keyword>
<dbReference type="InterPro" id="IPR004358">
    <property type="entry name" value="Sig_transdc_His_kin-like_C"/>
</dbReference>
<keyword evidence="12" id="KW-0902">Two-component regulatory system</keyword>
<keyword evidence="6" id="KW-0808">Transferase</keyword>
<evidence type="ECO:0000256" key="13">
    <source>
        <dbReference type="ARBA" id="ARBA00023136"/>
    </source>
</evidence>
<reference evidence="18" key="1">
    <citation type="submission" date="2020-02" db="EMBL/GenBank/DDBJ databases">
        <authorList>
            <person name="Meier V. D."/>
        </authorList>
    </citation>
    <scope>NUCLEOTIDE SEQUENCE</scope>
    <source>
        <strain evidence="18">AVDCRST_MAG78</strain>
    </source>
</reference>
<keyword evidence="11 16" id="KW-1133">Transmembrane helix</keyword>
<dbReference type="InterPro" id="IPR005467">
    <property type="entry name" value="His_kinase_dom"/>
</dbReference>
<dbReference type="SMART" id="SM00388">
    <property type="entry name" value="HisKA"/>
    <property type="match status" value="1"/>
</dbReference>
<evidence type="ECO:0000256" key="9">
    <source>
        <dbReference type="ARBA" id="ARBA00022777"/>
    </source>
</evidence>